<feature type="domain" description="Nucleolar 27S pre-rRNA processing Urb2/Npa2 C-terminal" evidence="2">
    <location>
        <begin position="1172"/>
        <end position="1430"/>
    </location>
</feature>
<dbReference type="InterPro" id="IPR018849">
    <property type="entry name" value="Urb2/Npa2_C"/>
</dbReference>
<sequence>MGANGEPVEAALVRTVRGLDHGDADTLPDRLDLVWDVLEKCPRGSFHAAEEMLLRWLLKNMSTGPAANAARFRSSPRVWHLLNAVFDRIPLFSLAKSLADRRFVNILQQTLKDIAAPQPNVAPVNGGGSDVDMPDAPPPDSSANRRKRKRTDASGTDTAATRSAPDNLQTAEAVFEAVRVLLSRCDAQAQESVMYRMGAEHVNSLFSSPAAETMGILVPWLSICNLAADRTRTVPLSEQSSWLSTFSTLWELHLQGAGDATEVATHLSGPATRLLAKLTGTTLGGGVEPTVRDRWIRDLRRFLTRNLVLPARAAFLTKGSQEVVRIVVEMSSPAAATTFPVLYDLVSKSPLEHGGRTSRKDYETWLQAVFDALVHAAKNLNRDSKQGAVRTLLELAAERASPLSAASLRVVCNDYGIQGDDYDWSLLLSVVRLNPDVFLLTDVGKELLSKVLAKTTQPESLSEDDADKAAQFIVLIADGYAQGRDLSTFFRVWLEHLAPSKPKAGLRPLWAGEKLAGTVAKLVQTSLNPSQLVEVLDWLSSQTQPGQGMARIHILDAISSGLSREEFVDAASMKTFESAFLEDYSKKELPAISACRWMVASRSIARGTLEEAGRIWSRVRSNIKSTLRKQPMDREDTLAAFKCCAAAWLAHHPGAEHEKDAAGLLCSFVERLLKEGELTKLDLDSAASSKVTRETYASWILSEAPRILGLLIDKYGKVPDGLLSLLTVPRSGDAERVGSALAVSRLLLDRESNVNNHKLTDLLVDIVISMIDPANAYLSQSQARIAMKFLLDVPDEVLSRAQREAAMRSLVSHLPREIDAEYALDVQTWRLVLSLMIKLMSRPTFYEGMSFSHLISIAQRLADIRDRNIFELLRHLAVLTVRQMTNGSLEEREKTYLRDAVTLIDGSRSDSDIPARVVLIHAFVSTVQASPAAKKLEGELKLDALQNELRRTASRAVQLFKDELELDAVQDQLLQTAAGSAASAKRTGTGLLALLFVLDALDVVDRQVAKEMLASAVPSLLEASDALLEKGISEGWDVRVFLANYFPEALPSPLQVNMSVETSTPSGDHDEHAGGESASGLGKTALLRYVDAVVRSADEDVKLGYLRELLLDNGHGQDALGRLLVVYRLTQHLKGSRLPDSPDQFSLAHAHNMLCERLRQPDLAPTHFFLTAKAIRLLLDQTPACMTQWNIDLTLSTVAVVAAQATTGNDNNTHAFPALARLVEMVIKRHRKRLDGHFHILVSALQSLLRLLLSRPPPQPADITAAQQQHHHEQWERHARLFSRLLTLVCEPTVASVSRSSGGGGNNTQSATPDDATGPTPSTTVLPLDSDKDRARRYAGQHMYLVLMQYVRLQVEVPAAQKQGQKGGGRVGPVVVPRGVREALEPGVYSILDVTSQDMLRVLSDGLDAGGRVIFREMYKDWQRFGKWSGV</sequence>
<evidence type="ECO:0000259" key="2">
    <source>
        <dbReference type="Pfam" id="PF10441"/>
    </source>
</evidence>
<dbReference type="PANTHER" id="PTHR15682:SF2">
    <property type="entry name" value="UNHEALTHY RIBOSOME BIOGENESIS PROTEIN 2 HOMOLOG"/>
    <property type="match status" value="1"/>
</dbReference>
<feature type="compositionally biased region" description="Polar residues" evidence="1">
    <location>
        <begin position="153"/>
        <end position="165"/>
    </location>
</feature>
<gene>
    <name evidence="3" type="ORF">VTJ49DRAFT_5236</name>
</gene>
<feature type="region of interest" description="Disordered" evidence="1">
    <location>
        <begin position="117"/>
        <end position="165"/>
    </location>
</feature>
<accession>A0ABR3V465</accession>
<evidence type="ECO:0000313" key="3">
    <source>
        <dbReference type="EMBL" id="KAL1836372.1"/>
    </source>
</evidence>
<dbReference type="InterPro" id="IPR052609">
    <property type="entry name" value="Ribosome_Biogenesis_Reg"/>
</dbReference>
<protein>
    <recommendedName>
        <fullName evidence="2">Nucleolar 27S pre-rRNA processing Urb2/Npa2 C-terminal domain-containing protein</fullName>
    </recommendedName>
</protein>
<evidence type="ECO:0000256" key="1">
    <source>
        <dbReference type="SAM" id="MobiDB-lite"/>
    </source>
</evidence>
<organism evidence="3 4">
    <name type="scientific">Humicola insolens</name>
    <name type="common">Soft-rot fungus</name>
    <dbReference type="NCBI Taxonomy" id="85995"/>
    <lineage>
        <taxon>Eukaryota</taxon>
        <taxon>Fungi</taxon>
        <taxon>Dikarya</taxon>
        <taxon>Ascomycota</taxon>
        <taxon>Pezizomycotina</taxon>
        <taxon>Sordariomycetes</taxon>
        <taxon>Sordariomycetidae</taxon>
        <taxon>Sordariales</taxon>
        <taxon>Chaetomiaceae</taxon>
        <taxon>Mycothermus</taxon>
    </lineage>
</organism>
<keyword evidence="4" id="KW-1185">Reference proteome</keyword>
<dbReference type="Pfam" id="PF10441">
    <property type="entry name" value="Urb2"/>
    <property type="match status" value="1"/>
</dbReference>
<feature type="region of interest" description="Disordered" evidence="1">
    <location>
        <begin position="1058"/>
        <end position="1079"/>
    </location>
</feature>
<proteinExistence type="predicted"/>
<dbReference type="Proteomes" id="UP001583172">
    <property type="component" value="Unassembled WGS sequence"/>
</dbReference>
<comment type="caution">
    <text evidence="3">The sequence shown here is derived from an EMBL/GenBank/DDBJ whole genome shotgun (WGS) entry which is preliminary data.</text>
</comment>
<reference evidence="3 4" key="1">
    <citation type="journal article" date="2024" name="Commun. Biol.">
        <title>Comparative genomic analysis of thermophilic fungi reveals convergent evolutionary adaptations and gene losses.</title>
        <authorList>
            <person name="Steindorff A.S."/>
            <person name="Aguilar-Pontes M.V."/>
            <person name="Robinson A.J."/>
            <person name="Andreopoulos B."/>
            <person name="LaButti K."/>
            <person name="Kuo A."/>
            <person name="Mondo S."/>
            <person name="Riley R."/>
            <person name="Otillar R."/>
            <person name="Haridas S."/>
            <person name="Lipzen A."/>
            <person name="Grimwood J."/>
            <person name="Schmutz J."/>
            <person name="Clum A."/>
            <person name="Reid I.D."/>
            <person name="Moisan M.C."/>
            <person name="Butler G."/>
            <person name="Nguyen T.T.M."/>
            <person name="Dewar K."/>
            <person name="Conant G."/>
            <person name="Drula E."/>
            <person name="Henrissat B."/>
            <person name="Hansel C."/>
            <person name="Singer S."/>
            <person name="Hutchinson M.I."/>
            <person name="de Vries R.P."/>
            <person name="Natvig D.O."/>
            <person name="Powell A.J."/>
            <person name="Tsang A."/>
            <person name="Grigoriev I.V."/>
        </authorList>
    </citation>
    <scope>NUCLEOTIDE SEQUENCE [LARGE SCALE GENOMIC DNA]</scope>
    <source>
        <strain evidence="3 4">CBS 620.91</strain>
    </source>
</reference>
<dbReference type="PANTHER" id="PTHR15682">
    <property type="entry name" value="UNHEALTHY RIBOSOME BIOGENESIS PROTEIN 2 HOMOLOG"/>
    <property type="match status" value="1"/>
</dbReference>
<dbReference type="EMBL" id="JAZGSY010000421">
    <property type="protein sequence ID" value="KAL1836372.1"/>
    <property type="molecule type" value="Genomic_DNA"/>
</dbReference>
<feature type="region of interest" description="Disordered" evidence="1">
    <location>
        <begin position="1296"/>
        <end position="1332"/>
    </location>
</feature>
<evidence type="ECO:0000313" key="4">
    <source>
        <dbReference type="Proteomes" id="UP001583172"/>
    </source>
</evidence>
<name>A0ABR3V465_HUMIN</name>